<accession>A0AAU0MWE5</accession>
<dbReference type="Gene3D" id="2.60.120.200">
    <property type="match status" value="1"/>
</dbReference>
<dbReference type="InterPro" id="IPR013320">
    <property type="entry name" value="ConA-like_dom_sf"/>
</dbReference>
<feature type="region of interest" description="Disordered" evidence="3">
    <location>
        <begin position="42"/>
        <end position="69"/>
    </location>
</feature>
<evidence type="ECO:0000259" key="4">
    <source>
        <dbReference type="SMART" id="SM00560"/>
    </source>
</evidence>
<evidence type="ECO:0000313" key="5">
    <source>
        <dbReference type="EMBL" id="WOX04211.1"/>
    </source>
</evidence>
<evidence type="ECO:0000313" key="6">
    <source>
        <dbReference type="Proteomes" id="UP001302477"/>
    </source>
</evidence>
<organism evidence="5 6">
    <name type="scientific">Microbulbifer pacificus</name>
    <dbReference type="NCBI Taxonomy" id="407164"/>
    <lineage>
        <taxon>Bacteria</taxon>
        <taxon>Pseudomonadati</taxon>
        <taxon>Pseudomonadota</taxon>
        <taxon>Gammaproteobacteria</taxon>
        <taxon>Cellvibrionales</taxon>
        <taxon>Microbulbiferaceae</taxon>
        <taxon>Microbulbifer</taxon>
    </lineage>
</organism>
<dbReference type="SUPFAM" id="SSF49899">
    <property type="entry name" value="Concanavalin A-like lectins/glucanases"/>
    <property type="match status" value="1"/>
</dbReference>
<dbReference type="Proteomes" id="UP001302477">
    <property type="component" value="Chromosome"/>
</dbReference>
<evidence type="ECO:0000256" key="2">
    <source>
        <dbReference type="ARBA" id="ARBA00023157"/>
    </source>
</evidence>
<proteinExistence type="predicted"/>
<dbReference type="Pfam" id="PF13385">
    <property type="entry name" value="Laminin_G_3"/>
    <property type="match status" value="1"/>
</dbReference>
<keyword evidence="1" id="KW-0732">Signal</keyword>
<evidence type="ECO:0000256" key="1">
    <source>
        <dbReference type="ARBA" id="ARBA00022729"/>
    </source>
</evidence>
<dbReference type="AlphaFoldDB" id="A0AAU0MWE5"/>
<dbReference type="SMART" id="SM00560">
    <property type="entry name" value="LamGL"/>
    <property type="match status" value="1"/>
</dbReference>
<gene>
    <name evidence="5" type="ORF">R5R33_10685</name>
</gene>
<keyword evidence="2" id="KW-1015">Disulfide bond</keyword>
<dbReference type="InterPro" id="IPR006558">
    <property type="entry name" value="LamG-like"/>
</dbReference>
<keyword evidence="6" id="KW-1185">Reference proteome</keyword>
<dbReference type="EMBL" id="CP137555">
    <property type="protein sequence ID" value="WOX04211.1"/>
    <property type="molecule type" value="Genomic_DNA"/>
</dbReference>
<feature type="compositionally biased region" description="Polar residues" evidence="3">
    <location>
        <begin position="45"/>
        <end position="63"/>
    </location>
</feature>
<feature type="domain" description="LamG-like jellyroll fold" evidence="4">
    <location>
        <begin position="378"/>
        <end position="522"/>
    </location>
</feature>
<evidence type="ECO:0000256" key="3">
    <source>
        <dbReference type="SAM" id="MobiDB-lite"/>
    </source>
</evidence>
<dbReference type="KEGG" id="mpaf:R5R33_10685"/>
<name>A0AAU0MWE5_9GAMM</name>
<protein>
    <submittedName>
        <fullName evidence="5">LamG domain-containing protein</fullName>
    </submittedName>
</protein>
<sequence>MKTKTAQIQLRLSALFARPHLRRTVLLSSVFASALLVACSGGSGQSTEELPNTNPDTGDTSYSGPAPESEDVQNYKRYIWDNLAAENRCGSCHIQGNQSPRFVRSDDINLAHGEGRELVNLGSPADSRFVTKVASGHNCWLASPDACAEIITNYIEEWAAAAGSVVSTITLTPPPEREVGASKSFPASSGNFATTVYPLLTEYCSACHSESGETAQQQPYFASSDVDQAYENAKARMDLDNPENSRFVVRLDAEHHNCWSDCADNADTMAAAIRNFVNGIAVTEVDPAWVTSKALFLTDGVVASGGGRIENNAIALYEFKTGSGTTAYDTSGINPAIDLNLSGDVEWLGSWGIQLNGGKAQAATATSKRLFDTLSGTGEFSIEAWVAPANVVQEGPARIVSYSGGNSIRNFTLGQAMYNYTFQNRNDASTNADGLPALITDDMAERVQATLQHVVATFDPINGRRLYVNGEFTGDADPVAPGLLSTWDDTFALVLGSEASNEFAWAGSIRLLAIHSRALSQDDILSNYEAGVGEKYLLLFKVEEQTNVPQGYVMFEVQQYDNHGYLFSAPKFITLEDGVTPDGVVIQGMRIGINGREAVVGQAWANLDTTVTAGQYDPASGQKLSPLGTIISLEKGPTSDEFFLTFERLGSEEFVRVEATPALPAAPADLTPQPRIGIRRFEQIHAALSAATGISSAHPAVMDTWEKVKQQLPVEADVRGFLAAQQMGITQLAVKYCSTLVDDTAKRASYFPGFDFSASAASAFDSDAKRAQIIDPLLENLLGRPITWPAAIGGHTAQLATAPDESTVRAELNGLIDTMTACGSSCSADRTPTTVKATCAAAMGSAMILIH</sequence>
<reference evidence="5 6" key="1">
    <citation type="submission" date="2023-10" db="EMBL/GenBank/DDBJ databases">
        <title>Description of Microbulbifer bruguierae sp. nov., isolated from the sediments of mangrove plant Bruguiera sexangula and comparative genomic analyses of the genus Microbulbifer.</title>
        <authorList>
            <person name="Long M."/>
        </authorList>
    </citation>
    <scope>NUCLEOTIDE SEQUENCE [LARGE SCALE GENOMIC DNA]</scope>
    <source>
        <strain evidence="5 6">SPO729</strain>
    </source>
</reference>
<dbReference type="RefSeq" id="WP_318952689.1">
    <property type="nucleotide sequence ID" value="NZ_CP137555.1"/>
</dbReference>